<evidence type="ECO:0000259" key="1">
    <source>
        <dbReference type="Pfam" id="PF07510"/>
    </source>
</evidence>
<comment type="caution">
    <text evidence="2">The sequence shown here is derived from an EMBL/GenBank/DDBJ whole genome shotgun (WGS) entry which is preliminary data.</text>
</comment>
<sequence>MVIAVVLGIVTGVLLPKFSDHINDLSGGYHATGAAATAMQLLRVSDIVPTSTKYDRASFGFRETDVDGNGCDVRDDVLTRDFSSVKFTYTGSCIVQSGVLKDPYTAQTMNFVRGAKTSAKVQIDHVVALENAWKSGAHAWTKAEKYRFGNDPYNLLAVNGSANQEKGSASAAYWLPSNKAYQCSYVSRQIAVKTKYRLTITKSERQAMLIVLHGCPHQKLPKE</sequence>
<reference evidence="2 3" key="1">
    <citation type="journal article" date="2017" name="BMC Genomics">
        <title>Comparative genomic and phylogenomic analyses of the Bifidobacteriaceae family.</title>
        <authorList>
            <person name="Lugli G.A."/>
            <person name="Milani C."/>
            <person name="Turroni F."/>
            <person name="Duranti S."/>
            <person name="Mancabelli L."/>
            <person name="Mangifesta M."/>
            <person name="Ferrario C."/>
            <person name="Modesto M."/>
            <person name="Mattarelli P."/>
            <person name="Jiri K."/>
            <person name="van Sinderen D."/>
            <person name="Ventura M."/>
        </authorList>
    </citation>
    <scope>NUCLEOTIDE SEQUENCE [LARGE SCALE GENOMIC DNA]</scope>
    <source>
        <strain evidence="2 3">LMG 28769</strain>
    </source>
</reference>
<dbReference type="PANTHER" id="PTHR24094:SF15">
    <property type="entry name" value="AMP-DEPENDENT SYNTHETASE_LIGASE DOMAIN-CONTAINING PROTEIN-RELATED"/>
    <property type="match status" value="1"/>
</dbReference>
<dbReference type="AlphaFoldDB" id="A0A261G364"/>
<accession>A0A261G364</accession>
<evidence type="ECO:0000313" key="2">
    <source>
        <dbReference type="EMBL" id="OZG65828.1"/>
    </source>
</evidence>
<evidence type="ECO:0000313" key="3">
    <source>
        <dbReference type="Proteomes" id="UP000216451"/>
    </source>
</evidence>
<keyword evidence="3" id="KW-1185">Reference proteome</keyword>
<dbReference type="EMBL" id="MWXA01000007">
    <property type="protein sequence ID" value="OZG65828.1"/>
    <property type="molecule type" value="Genomic_DNA"/>
</dbReference>
<organism evidence="2 3">
    <name type="scientific">Bifidobacterium aquikefiri</name>
    <dbReference type="NCBI Taxonomy" id="1653207"/>
    <lineage>
        <taxon>Bacteria</taxon>
        <taxon>Bacillati</taxon>
        <taxon>Actinomycetota</taxon>
        <taxon>Actinomycetes</taxon>
        <taxon>Bifidobacteriales</taxon>
        <taxon>Bifidobacteriaceae</taxon>
        <taxon>Bifidobacterium</taxon>
    </lineage>
</organism>
<protein>
    <submittedName>
        <fullName evidence="2">Deoxyribonuclease</fullName>
    </submittedName>
</protein>
<proteinExistence type="predicted"/>
<dbReference type="InterPro" id="IPR011089">
    <property type="entry name" value="GmrSD_C"/>
</dbReference>
<dbReference type="Proteomes" id="UP000216451">
    <property type="component" value="Unassembled WGS sequence"/>
</dbReference>
<feature type="domain" description="GmrSD restriction endonucleases C-terminal" evidence="1">
    <location>
        <begin position="73"/>
        <end position="209"/>
    </location>
</feature>
<name>A0A261G364_9BIFI</name>
<gene>
    <name evidence="2" type="ORF">BAQU_1566</name>
</gene>
<dbReference type="PANTHER" id="PTHR24094">
    <property type="entry name" value="SECRETED PROTEIN"/>
    <property type="match status" value="1"/>
</dbReference>
<dbReference type="Pfam" id="PF07510">
    <property type="entry name" value="GmrSD_C"/>
    <property type="match status" value="1"/>
</dbReference>